<dbReference type="EC" id="5.1.3.2" evidence="5 10"/>
<dbReference type="NCBIfam" id="TIGR01179">
    <property type="entry name" value="galE"/>
    <property type="match status" value="1"/>
</dbReference>
<evidence type="ECO:0000256" key="1">
    <source>
        <dbReference type="ARBA" id="ARBA00000083"/>
    </source>
</evidence>
<dbReference type="EMBL" id="AJYS02000251">
    <property type="protein sequence ID" value="OEE32860.1"/>
    <property type="molecule type" value="Genomic_DNA"/>
</dbReference>
<sequence length="337" mass="36516">MVKVLVTGGMGYIGSHTCVQMIQAGIDPIIVDNLSNAKIEVLSRIHALTDKTPVFYHGDIRDEAFLDKVFAEHNIDAVIHFAGLKAVGESVIKPLEYYDNNVNGSLVLARSMRKAGVKSIVFSSSATVYGDPEIVPITEDSPTGSTTNPYGRSKYMVEQCLSDLVVAEPDWSVTLLRYFNPVGAHPSGTMGEDPQGVPNNLMPFIAQVAVGRREKLSIFGSDYPTPDGTGVRDYIHVMDLADGHLAALNTVAMKAGRHIYNLGSGNGSSVLEIVSAFAQASGVPIAYEICPRRPGDIAECWASTTKAERDLAWKATRSINEMAADTWHWQSNNPQGY</sequence>
<organism evidence="12 13">
    <name type="scientific">Vibrio ordalii FS-238</name>
    <dbReference type="NCBI Taxonomy" id="617133"/>
    <lineage>
        <taxon>Bacteria</taxon>
        <taxon>Pseudomonadati</taxon>
        <taxon>Pseudomonadota</taxon>
        <taxon>Gammaproteobacteria</taxon>
        <taxon>Vibrionales</taxon>
        <taxon>Vibrionaceae</taxon>
        <taxon>Vibrio</taxon>
    </lineage>
</organism>
<dbReference type="CDD" id="cd05247">
    <property type="entry name" value="UDP_G4E_1_SDR_e"/>
    <property type="match status" value="1"/>
</dbReference>
<dbReference type="AlphaFoldDB" id="A0A853R2J7"/>
<feature type="domain" description="NAD-dependent epimerase/dehydratase" evidence="11">
    <location>
        <begin position="4"/>
        <end position="263"/>
    </location>
</feature>
<dbReference type="UniPathway" id="UPA00214"/>
<comment type="subunit">
    <text evidence="10">Homodimer.</text>
</comment>
<reference evidence="12 13" key="1">
    <citation type="journal article" date="2012" name="Science">
        <title>Ecological populations of bacteria act as socially cohesive units of antibiotic production and resistance.</title>
        <authorList>
            <person name="Cordero O.X."/>
            <person name="Wildschutte H."/>
            <person name="Kirkup B."/>
            <person name="Proehl S."/>
            <person name="Ngo L."/>
            <person name="Hussain F."/>
            <person name="Le Roux F."/>
            <person name="Mincer T."/>
            <person name="Polz M.F."/>
        </authorList>
    </citation>
    <scope>NUCLEOTIDE SEQUENCE [LARGE SCALE GENOMIC DNA]</scope>
    <source>
        <strain evidence="12 13">FS-238</strain>
    </source>
</reference>
<evidence type="ECO:0000259" key="11">
    <source>
        <dbReference type="Pfam" id="PF01370"/>
    </source>
</evidence>
<dbReference type="Proteomes" id="UP000094808">
    <property type="component" value="Unassembled WGS sequence"/>
</dbReference>
<dbReference type="Gene3D" id="3.90.25.10">
    <property type="entry name" value="UDP-galactose 4-epimerase, domain 1"/>
    <property type="match status" value="1"/>
</dbReference>
<evidence type="ECO:0000313" key="13">
    <source>
        <dbReference type="Proteomes" id="UP000094808"/>
    </source>
</evidence>
<dbReference type="PANTHER" id="PTHR43725">
    <property type="entry name" value="UDP-GLUCOSE 4-EPIMERASE"/>
    <property type="match status" value="1"/>
</dbReference>
<comment type="caution">
    <text evidence="12">The sequence shown here is derived from an EMBL/GenBank/DDBJ whole genome shotgun (WGS) entry which is preliminary data.</text>
</comment>
<dbReference type="GO" id="GO:0005829">
    <property type="term" value="C:cytosol"/>
    <property type="evidence" value="ECO:0007669"/>
    <property type="project" value="TreeGrafter"/>
</dbReference>
<keyword evidence="13" id="KW-1185">Reference proteome</keyword>
<evidence type="ECO:0000256" key="9">
    <source>
        <dbReference type="ARBA" id="ARBA00023235"/>
    </source>
</evidence>
<dbReference type="InterPro" id="IPR036291">
    <property type="entry name" value="NAD(P)-bd_dom_sf"/>
</dbReference>
<dbReference type="InterPro" id="IPR005886">
    <property type="entry name" value="UDP_G4E"/>
</dbReference>
<dbReference type="NCBIfam" id="NF007956">
    <property type="entry name" value="PRK10675.1"/>
    <property type="match status" value="1"/>
</dbReference>
<evidence type="ECO:0000256" key="7">
    <source>
        <dbReference type="ARBA" id="ARBA00023027"/>
    </source>
</evidence>
<evidence type="ECO:0000256" key="3">
    <source>
        <dbReference type="ARBA" id="ARBA00004947"/>
    </source>
</evidence>
<keyword evidence="7 10" id="KW-0520">NAD</keyword>
<dbReference type="Pfam" id="PF01370">
    <property type="entry name" value="Epimerase"/>
    <property type="match status" value="1"/>
</dbReference>
<keyword evidence="10" id="KW-0119">Carbohydrate metabolism</keyword>
<evidence type="ECO:0000256" key="6">
    <source>
        <dbReference type="ARBA" id="ARBA00018569"/>
    </source>
</evidence>
<dbReference type="InterPro" id="IPR001509">
    <property type="entry name" value="Epimerase_deHydtase"/>
</dbReference>
<comment type="pathway">
    <text evidence="3 10">Carbohydrate metabolism; galactose metabolism.</text>
</comment>
<accession>A0A853R2J7</accession>
<evidence type="ECO:0000256" key="10">
    <source>
        <dbReference type="RuleBase" id="RU366046"/>
    </source>
</evidence>
<evidence type="ECO:0000313" key="12">
    <source>
        <dbReference type="EMBL" id="OEE32860.1"/>
    </source>
</evidence>
<dbReference type="Gene3D" id="3.40.50.720">
    <property type="entry name" value="NAD(P)-binding Rossmann-like Domain"/>
    <property type="match status" value="1"/>
</dbReference>
<keyword evidence="8" id="KW-0299">Galactose metabolism</keyword>
<dbReference type="PANTHER" id="PTHR43725:SF47">
    <property type="entry name" value="UDP-GLUCOSE 4-EPIMERASE"/>
    <property type="match status" value="1"/>
</dbReference>
<dbReference type="GO" id="GO:0003978">
    <property type="term" value="F:UDP-glucose 4-epimerase activity"/>
    <property type="evidence" value="ECO:0007669"/>
    <property type="project" value="UniProtKB-UniRule"/>
</dbReference>
<evidence type="ECO:0000256" key="2">
    <source>
        <dbReference type="ARBA" id="ARBA00001911"/>
    </source>
</evidence>
<dbReference type="GO" id="GO:0006012">
    <property type="term" value="P:galactose metabolic process"/>
    <property type="evidence" value="ECO:0007669"/>
    <property type="project" value="UniProtKB-UniPathway"/>
</dbReference>
<evidence type="ECO:0000256" key="4">
    <source>
        <dbReference type="ARBA" id="ARBA00007637"/>
    </source>
</evidence>
<protein>
    <recommendedName>
        <fullName evidence="6 10">UDP-glucose 4-epimerase</fullName>
        <ecNumber evidence="5 10">5.1.3.2</ecNumber>
    </recommendedName>
</protein>
<comment type="cofactor">
    <cofactor evidence="2 10">
        <name>NAD(+)</name>
        <dbReference type="ChEBI" id="CHEBI:57540"/>
    </cofactor>
</comment>
<dbReference type="RefSeq" id="WP_017046556.1">
    <property type="nucleotide sequence ID" value="NZ_AJYS02000251.1"/>
</dbReference>
<gene>
    <name evidence="12" type="ORF">A1QS_08605</name>
</gene>
<comment type="similarity">
    <text evidence="4 10">Belongs to the NAD(P)-dependent epimerase/dehydratase family.</text>
</comment>
<evidence type="ECO:0000256" key="8">
    <source>
        <dbReference type="ARBA" id="ARBA00023144"/>
    </source>
</evidence>
<keyword evidence="9 10" id="KW-0413">Isomerase</keyword>
<comment type="catalytic activity">
    <reaction evidence="1 10">
        <text>UDP-alpha-D-glucose = UDP-alpha-D-galactose</text>
        <dbReference type="Rhea" id="RHEA:22168"/>
        <dbReference type="ChEBI" id="CHEBI:58885"/>
        <dbReference type="ChEBI" id="CHEBI:66914"/>
        <dbReference type="EC" id="5.1.3.2"/>
    </reaction>
</comment>
<dbReference type="SUPFAM" id="SSF51735">
    <property type="entry name" value="NAD(P)-binding Rossmann-fold domains"/>
    <property type="match status" value="1"/>
</dbReference>
<evidence type="ECO:0000256" key="5">
    <source>
        <dbReference type="ARBA" id="ARBA00013189"/>
    </source>
</evidence>
<proteinExistence type="inferred from homology"/>
<name>A0A853R2J7_9VIBR</name>